<gene>
    <name evidence="1" type="ORF">EDB92DRAFT_306095</name>
</gene>
<dbReference type="AlphaFoldDB" id="A0AAD4L7H1"/>
<evidence type="ECO:0000313" key="2">
    <source>
        <dbReference type="Proteomes" id="UP001201163"/>
    </source>
</evidence>
<reference evidence="1" key="1">
    <citation type="submission" date="2022-01" db="EMBL/GenBank/DDBJ databases">
        <title>Comparative genomics reveals a dynamic genome evolution in the ectomycorrhizal milk-cap (Lactarius) mushrooms.</title>
        <authorList>
            <consortium name="DOE Joint Genome Institute"/>
            <person name="Lebreton A."/>
            <person name="Tang N."/>
            <person name="Kuo A."/>
            <person name="LaButti K."/>
            <person name="Drula E."/>
            <person name="Barry K."/>
            <person name="Clum A."/>
            <person name="Lipzen A."/>
            <person name="Mousain D."/>
            <person name="Ng V."/>
            <person name="Wang R."/>
            <person name="Wang X."/>
            <person name="Dai Y."/>
            <person name="Henrissat B."/>
            <person name="Grigoriev I.V."/>
            <person name="Guerin-Laguette A."/>
            <person name="Yu F."/>
            <person name="Martin F.M."/>
        </authorList>
    </citation>
    <scope>NUCLEOTIDE SEQUENCE</scope>
    <source>
        <strain evidence="1">QP</strain>
    </source>
</reference>
<organism evidence="1 2">
    <name type="scientific">Lactarius akahatsu</name>
    <dbReference type="NCBI Taxonomy" id="416441"/>
    <lineage>
        <taxon>Eukaryota</taxon>
        <taxon>Fungi</taxon>
        <taxon>Dikarya</taxon>
        <taxon>Basidiomycota</taxon>
        <taxon>Agaricomycotina</taxon>
        <taxon>Agaricomycetes</taxon>
        <taxon>Russulales</taxon>
        <taxon>Russulaceae</taxon>
        <taxon>Lactarius</taxon>
    </lineage>
</organism>
<keyword evidence="2" id="KW-1185">Reference proteome</keyword>
<proteinExistence type="predicted"/>
<name>A0AAD4L7H1_9AGAM</name>
<comment type="caution">
    <text evidence="1">The sequence shown here is derived from an EMBL/GenBank/DDBJ whole genome shotgun (WGS) entry which is preliminary data.</text>
</comment>
<dbReference type="Proteomes" id="UP001201163">
    <property type="component" value="Unassembled WGS sequence"/>
</dbReference>
<accession>A0AAD4L7H1</accession>
<evidence type="ECO:0000313" key="1">
    <source>
        <dbReference type="EMBL" id="KAH8980057.1"/>
    </source>
</evidence>
<protein>
    <submittedName>
        <fullName evidence="1">Uncharacterized protein</fullName>
    </submittedName>
</protein>
<sequence length="161" mass="18258">MSKPTRYPTKNVFIHRVRAQDASCPVQQQFVSLCHGVPIGHHSGSKDFTLQALIGLIWYTDFKSSIYHLSSFKVDNYFETASQFCVYGLRRTLSPGQVGRTEEKVGEVPLKQHATTRLTSLYLKLSPLRRASWSAPEVNHILNHNHGLVYLPMASRGQLVY</sequence>
<dbReference type="EMBL" id="JAKELL010000146">
    <property type="protein sequence ID" value="KAH8980057.1"/>
    <property type="molecule type" value="Genomic_DNA"/>
</dbReference>